<evidence type="ECO:0000313" key="2">
    <source>
        <dbReference type="EMBL" id="KAL2742323.1"/>
    </source>
</evidence>
<organism evidence="2 3">
    <name type="scientific">Vespula maculifrons</name>
    <name type="common">Eastern yellow jacket</name>
    <name type="synonym">Wasp</name>
    <dbReference type="NCBI Taxonomy" id="7453"/>
    <lineage>
        <taxon>Eukaryota</taxon>
        <taxon>Metazoa</taxon>
        <taxon>Ecdysozoa</taxon>
        <taxon>Arthropoda</taxon>
        <taxon>Hexapoda</taxon>
        <taxon>Insecta</taxon>
        <taxon>Pterygota</taxon>
        <taxon>Neoptera</taxon>
        <taxon>Endopterygota</taxon>
        <taxon>Hymenoptera</taxon>
        <taxon>Apocrita</taxon>
        <taxon>Aculeata</taxon>
        <taxon>Vespoidea</taxon>
        <taxon>Vespidae</taxon>
        <taxon>Vespinae</taxon>
        <taxon>Vespula</taxon>
    </lineage>
</organism>
<feature type="transmembrane region" description="Helical" evidence="1">
    <location>
        <begin position="12"/>
        <end position="32"/>
    </location>
</feature>
<comment type="caution">
    <text evidence="2">The sequence shown here is derived from an EMBL/GenBank/DDBJ whole genome shotgun (WGS) entry which is preliminary data.</text>
</comment>
<dbReference type="Proteomes" id="UP001607303">
    <property type="component" value="Unassembled WGS sequence"/>
</dbReference>
<evidence type="ECO:0000313" key="3">
    <source>
        <dbReference type="Proteomes" id="UP001607303"/>
    </source>
</evidence>
<keyword evidence="1" id="KW-0812">Transmembrane</keyword>
<dbReference type="AlphaFoldDB" id="A0ABD2CDF9"/>
<keyword evidence="1" id="KW-1133">Transmembrane helix</keyword>
<gene>
    <name evidence="2" type="ORF">V1477_009952</name>
</gene>
<dbReference type="EMBL" id="JAYRBN010000058">
    <property type="protein sequence ID" value="KAL2742323.1"/>
    <property type="molecule type" value="Genomic_DNA"/>
</dbReference>
<sequence length="77" mass="8819">MERNMQDIVQDINVQNITVTIIFILTGTNFAVSISQKKITRKIVDHYLLDTLNNSNSLYEVETSESILISIVFEQTN</sequence>
<keyword evidence="3" id="KW-1185">Reference proteome</keyword>
<proteinExistence type="predicted"/>
<evidence type="ECO:0000256" key="1">
    <source>
        <dbReference type="SAM" id="Phobius"/>
    </source>
</evidence>
<protein>
    <submittedName>
        <fullName evidence="2">Uncharacterized protein</fullName>
    </submittedName>
</protein>
<name>A0ABD2CDF9_VESMC</name>
<reference evidence="2 3" key="1">
    <citation type="journal article" date="2024" name="Ann. Entomol. Soc. Am.">
        <title>Genomic analyses of the southern and eastern yellowjacket wasps (Hymenoptera: Vespidae) reveal evolutionary signatures of social life.</title>
        <authorList>
            <person name="Catto M.A."/>
            <person name="Caine P.B."/>
            <person name="Orr S.E."/>
            <person name="Hunt B.G."/>
            <person name="Goodisman M.A.D."/>
        </authorList>
    </citation>
    <scope>NUCLEOTIDE SEQUENCE [LARGE SCALE GENOMIC DNA]</scope>
    <source>
        <strain evidence="2">232</strain>
        <tissue evidence="2">Head and thorax</tissue>
    </source>
</reference>
<accession>A0ABD2CDF9</accession>
<keyword evidence="1" id="KW-0472">Membrane</keyword>